<dbReference type="Gene3D" id="3.90.320.10">
    <property type="match status" value="1"/>
</dbReference>
<name>A0A368BMQ6_9GAMM</name>
<sequence>MITNLYQYPELTRVEKNDVRYYQDSLSNLVPSVTTILSATGDHSGIDAWKRRVGPKTAKAVVDEATTIGTAVHLAIENYLYGKEWEQFTDDKMGMLAHQIAKRFICDCLGDIDEVWGLESGLVLDGLYAGTADCIGIFRGKPTIIDFKTAKKIKRKDWIEDYFLQGAAYANAHNVMYKTNIESIAILMVDRDLLFKEFLVNSKEFNSYTEKWKKRLIGYYKTHEILGRE</sequence>
<organism evidence="1 2">
    <name type="scientific">SAR86 cluster bacterium</name>
    <dbReference type="NCBI Taxonomy" id="2030880"/>
    <lineage>
        <taxon>Bacteria</taxon>
        <taxon>Pseudomonadati</taxon>
        <taxon>Pseudomonadota</taxon>
        <taxon>Gammaproteobacteria</taxon>
        <taxon>SAR86 cluster</taxon>
    </lineage>
</organism>
<accession>A0A368BMQ6</accession>
<protein>
    <submittedName>
        <fullName evidence="1">Preprotein translocase subunit TatA</fullName>
    </submittedName>
</protein>
<reference evidence="1 2" key="1">
    <citation type="journal article" date="2018" name="Microbiome">
        <title>Fine metagenomic profile of the Mediterranean stratified and mixed water columns revealed by assembly and recruitment.</title>
        <authorList>
            <person name="Haro-Moreno J.M."/>
            <person name="Lopez-Perez M."/>
            <person name="De La Torre J.R."/>
            <person name="Picazo A."/>
            <person name="Camacho A."/>
            <person name="Rodriguez-Valera F."/>
        </authorList>
    </citation>
    <scope>NUCLEOTIDE SEQUENCE [LARGE SCALE GENOMIC DNA]</scope>
    <source>
        <strain evidence="1">MED-G84</strain>
    </source>
</reference>
<dbReference type="PANTHER" id="PTHR31340">
    <property type="entry name" value="MITOCHONDRIAL GENOME MAINTENANCE EXONUCLEASE 1"/>
    <property type="match status" value="1"/>
</dbReference>
<comment type="caution">
    <text evidence="1">The sequence shown here is derived from an EMBL/GenBank/DDBJ whole genome shotgun (WGS) entry which is preliminary data.</text>
</comment>
<dbReference type="Proteomes" id="UP000253032">
    <property type="component" value="Unassembled WGS sequence"/>
</dbReference>
<dbReference type="PANTHER" id="PTHR31340:SF3">
    <property type="entry name" value="MITOCHONDRIAL GENOME MAINTENANCE EXONUCLEASE 1"/>
    <property type="match status" value="1"/>
</dbReference>
<dbReference type="EMBL" id="QOPC01000013">
    <property type="protein sequence ID" value="RCL38142.1"/>
    <property type="molecule type" value="Genomic_DNA"/>
</dbReference>
<dbReference type="AlphaFoldDB" id="A0A368BMQ6"/>
<dbReference type="InterPro" id="IPR011604">
    <property type="entry name" value="PDDEXK-like_dom_sf"/>
</dbReference>
<evidence type="ECO:0000313" key="1">
    <source>
        <dbReference type="EMBL" id="RCL38142.1"/>
    </source>
</evidence>
<proteinExistence type="predicted"/>
<gene>
    <name evidence="1" type="ORF">DBW98_02840</name>
</gene>
<evidence type="ECO:0000313" key="2">
    <source>
        <dbReference type="Proteomes" id="UP000253032"/>
    </source>
</evidence>